<sequence>MFNISDSEDGTSRRAAVYFMDFKLPRPVGRQDQKLDAVTDEICLELTDVWKRDNKHSAVHFMDFELWDRSVISSEFMKSELHTSEELQRQNLSTRSDPFQTLVISSISRKMQIPESVVSRLPDIDSPKQTPISESGDHVLVFVLEKCTRKTSEFSRQTFQGVRNLTLRKCCSLTKLMTMKLDL</sequence>
<gene>
    <name evidence="1" type="ORF">L596_016315</name>
</gene>
<keyword evidence="2" id="KW-1185">Reference proteome</keyword>
<dbReference type="Proteomes" id="UP000298663">
    <property type="component" value="Unassembled WGS sequence"/>
</dbReference>
<reference evidence="1 2" key="1">
    <citation type="journal article" date="2015" name="Genome Biol.">
        <title>Comparative genomics of Steinernema reveals deeply conserved gene regulatory networks.</title>
        <authorList>
            <person name="Dillman A.R."/>
            <person name="Macchietto M."/>
            <person name="Porter C.F."/>
            <person name="Rogers A."/>
            <person name="Williams B."/>
            <person name="Antoshechkin I."/>
            <person name="Lee M.M."/>
            <person name="Goodwin Z."/>
            <person name="Lu X."/>
            <person name="Lewis E.E."/>
            <person name="Goodrich-Blair H."/>
            <person name="Stock S.P."/>
            <person name="Adams B.J."/>
            <person name="Sternberg P.W."/>
            <person name="Mortazavi A."/>
        </authorList>
    </citation>
    <scope>NUCLEOTIDE SEQUENCE [LARGE SCALE GENOMIC DNA]</scope>
    <source>
        <strain evidence="1 2">ALL</strain>
    </source>
</reference>
<proteinExistence type="predicted"/>
<evidence type="ECO:0000313" key="2">
    <source>
        <dbReference type="Proteomes" id="UP000298663"/>
    </source>
</evidence>
<comment type="caution">
    <text evidence="1">The sequence shown here is derived from an EMBL/GenBank/DDBJ whole genome shotgun (WGS) entry which is preliminary data.</text>
</comment>
<dbReference type="EMBL" id="AZBU02000004">
    <property type="protein sequence ID" value="TKR82623.1"/>
    <property type="molecule type" value="Genomic_DNA"/>
</dbReference>
<organism evidence="1 2">
    <name type="scientific">Steinernema carpocapsae</name>
    <name type="common">Entomopathogenic nematode</name>
    <dbReference type="NCBI Taxonomy" id="34508"/>
    <lineage>
        <taxon>Eukaryota</taxon>
        <taxon>Metazoa</taxon>
        <taxon>Ecdysozoa</taxon>
        <taxon>Nematoda</taxon>
        <taxon>Chromadorea</taxon>
        <taxon>Rhabditida</taxon>
        <taxon>Tylenchina</taxon>
        <taxon>Panagrolaimomorpha</taxon>
        <taxon>Strongyloidoidea</taxon>
        <taxon>Steinernematidae</taxon>
        <taxon>Steinernema</taxon>
    </lineage>
</organism>
<evidence type="ECO:0000313" key="1">
    <source>
        <dbReference type="EMBL" id="TKR82623.1"/>
    </source>
</evidence>
<protein>
    <submittedName>
        <fullName evidence="1">Uncharacterized protein</fullName>
    </submittedName>
</protein>
<dbReference type="AlphaFoldDB" id="A0A4U5NIP9"/>
<reference evidence="1 2" key="2">
    <citation type="journal article" date="2019" name="G3 (Bethesda)">
        <title>Hybrid Assembly of the Genome of the Entomopathogenic Nematode Steinernema carpocapsae Identifies the X-Chromosome.</title>
        <authorList>
            <person name="Serra L."/>
            <person name="Macchietto M."/>
            <person name="Macias-Munoz A."/>
            <person name="McGill C.J."/>
            <person name="Rodriguez I.M."/>
            <person name="Rodriguez B."/>
            <person name="Murad R."/>
            <person name="Mortazavi A."/>
        </authorList>
    </citation>
    <scope>NUCLEOTIDE SEQUENCE [LARGE SCALE GENOMIC DNA]</scope>
    <source>
        <strain evidence="1 2">ALL</strain>
    </source>
</reference>
<name>A0A4U5NIP9_STECR</name>
<accession>A0A4U5NIP9</accession>